<dbReference type="PROSITE" id="PS00062">
    <property type="entry name" value="ALDOKETO_REDUCTASE_2"/>
    <property type="match status" value="1"/>
</dbReference>
<dbReference type="InterPro" id="IPR018170">
    <property type="entry name" value="Aldo/ket_reductase_CS"/>
</dbReference>
<dbReference type="PRINTS" id="PR00069">
    <property type="entry name" value="ALDKETRDTASE"/>
</dbReference>
<evidence type="ECO:0000313" key="6">
    <source>
        <dbReference type="Proteomes" id="UP001556367"/>
    </source>
</evidence>
<sequence>MAQIPYHNLNNGTKMPSVGLGCWMGSVGGGERVYNMCSAALKHGYRLLDTANGYGNEEHVGRAIRDSGIPRSEIYLTTKLANTDHHRVREAFEASLQALNVEYIDLYLVHWPQAQLDGAMGDPDGTVPKPGESPTFIDTWKEMEKLLDAGSVKSIGVSNFSILTLGELLPHCNVIPAVNQVELHPCLPQFDLKEFCDAKGILLEAYSPLGQKSMVLHDDSVIGAIAAKLHATPAQIVLSWGVQRGTAVVAKTENEERMVNNITVIRIPDEDMAVIDRFHERPGMHRSLVWARDTDEVFGWKYEWLGWGLAKGGAVSSEHS</sequence>
<evidence type="ECO:0000256" key="3">
    <source>
        <dbReference type="ARBA" id="ARBA00023002"/>
    </source>
</evidence>
<keyword evidence="6" id="KW-1185">Reference proteome</keyword>
<name>A0ABR3JWC2_9AGAR</name>
<dbReference type="Pfam" id="PF00248">
    <property type="entry name" value="Aldo_ket_red"/>
    <property type="match status" value="1"/>
</dbReference>
<dbReference type="PROSITE" id="PS00798">
    <property type="entry name" value="ALDOKETO_REDUCTASE_1"/>
    <property type="match status" value="1"/>
</dbReference>
<evidence type="ECO:0000313" key="5">
    <source>
        <dbReference type="EMBL" id="KAL0959904.1"/>
    </source>
</evidence>
<reference evidence="6" key="1">
    <citation type="submission" date="2024-06" db="EMBL/GenBank/DDBJ databases">
        <title>Multi-omics analyses provide insights into the biosynthesis of the anticancer antibiotic pleurotin in Hohenbuehelia grisea.</title>
        <authorList>
            <person name="Weaver J.A."/>
            <person name="Alberti F."/>
        </authorList>
    </citation>
    <scope>NUCLEOTIDE SEQUENCE [LARGE SCALE GENOMIC DNA]</scope>
    <source>
        <strain evidence="6">T-177</strain>
    </source>
</reference>
<dbReference type="InterPro" id="IPR023210">
    <property type="entry name" value="NADP_OxRdtase_dom"/>
</dbReference>
<dbReference type="PIRSF" id="PIRSF000097">
    <property type="entry name" value="AKR"/>
    <property type="match status" value="1"/>
</dbReference>
<dbReference type="SUPFAM" id="SSF51430">
    <property type="entry name" value="NAD(P)-linked oxidoreductase"/>
    <property type="match status" value="1"/>
</dbReference>
<protein>
    <recommendedName>
        <fullName evidence="4">NADP-dependent oxidoreductase domain-containing protein</fullName>
    </recommendedName>
</protein>
<evidence type="ECO:0000256" key="1">
    <source>
        <dbReference type="ARBA" id="ARBA00007905"/>
    </source>
</evidence>
<evidence type="ECO:0000256" key="2">
    <source>
        <dbReference type="ARBA" id="ARBA00022857"/>
    </source>
</evidence>
<feature type="domain" description="NADP-dependent oxidoreductase" evidence="4">
    <location>
        <begin position="31"/>
        <end position="278"/>
    </location>
</feature>
<keyword evidence="3" id="KW-0560">Oxidoreductase</keyword>
<gene>
    <name evidence="5" type="ORF">HGRIS_011570</name>
</gene>
<dbReference type="InterPro" id="IPR036812">
    <property type="entry name" value="NAD(P)_OxRdtase_dom_sf"/>
</dbReference>
<dbReference type="PANTHER" id="PTHR43827:SF3">
    <property type="entry name" value="NADP-DEPENDENT OXIDOREDUCTASE DOMAIN-CONTAINING PROTEIN"/>
    <property type="match status" value="1"/>
</dbReference>
<keyword evidence="2" id="KW-0521">NADP</keyword>
<organism evidence="5 6">
    <name type="scientific">Hohenbuehelia grisea</name>
    <dbReference type="NCBI Taxonomy" id="104357"/>
    <lineage>
        <taxon>Eukaryota</taxon>
        <taxon>Fungi</taxon>
        <taxon>Dikarya</taxon>
        <taxon>Basidiomycota</taxon>
        <taxon>Agaricomycotina</taxon>
        <taxon>Agaricomycetes</taxon>
        <taxon>Agaricomycetidae</taxon>
        <taxon>Agaricales</taxon>
        <taxon>Pleurotineae</taxon>
        <taxon>Pleurotaceae</taxon>
        <taxon>Hohenbuehelia</taxon>
    </lineage>
</organism>
<comment type="caution">
    <text evidence="5">The sequence shown here is derived from an EMBL/GenBank/DDBJ whole genome shotgun (WGS) entry which is preliminary data.</text>
</comment>
<dbReference type="EMBL" id="JASNQZ010000002">
    <property type="protein sequence ID" value="KAL0959904.1"/>
    <property type="molecule type" value="Genomic_DNA"/>
</dbReference>
<evidence type="ECO:0000259" key="4">
    <source>
        <dbReference type="Pfam" id="PF00248"/>
    </source>
</evidence>
<dbReference type="CDD" id="cd19071">
    <property type="entry name" value="AKR_AKR1-5-like"/>
    <property type="match status" value="1"/>
</dbReference>
<dbReference type="Proteomes" id="UP001556367">
    <property type="component" value="Unassembled WGS sequence"/>
</dbReference>
<dbReference type="InterPro" id="IPR020471">
    <property type="entry name" value="AKR"/>
</dbReference>
<dbReference type="PANTHER" id="PTHR43827">
    <property type="entry name" value="2,5-DIKETO-D-GLUCONIC ACID REDUCTASE"/>
    <property type="match status" value="1"/>
</dbReference>
<comment type="similarity">
    <text evidence="1">Belongs to the aldo/keto reductase family.</text>
</comment>
<dbReference type="Gene3D" id="3.20.20.100">
    <property type="entry name" value="NADP-dependent oxidoreductase domain"/>
    <property type="match status" value="1"/>
</dbReference>
<accession>A0ABR3JWC2</accession>
<proteinExistence type="inferred from homology"/>